<evidence type="ECO:0000313" key="1">
    <source>
        <dbReference type="EMBL" id="KAJ8874153.1"/>
    </source>
</evidence>
<name>A0ABQ9GQ71_9NEOP</name>
<protein>
    <submittedName>
        <fullName evidence="1">Uncharacterized protein</fullName>
    </submittedName>
</protein>
<gene>
    <name evidence="1" type="ORF">PR048_024995</name>
</gene>
<proteinExistence type="predicted"/>
<evidence type="ECO:0000313" key="2">
    <source>
        <dbReference type="Proteomes" id="UP001159363"/>
    </source>
</evidence>
<organism evidence="1 2">
    <name type="scientific">Dryococelus australis</name>
    <dbReference type="NCBI Taxonomy" id="614101"/>
    <lineage>
        <taxon>Eukaryota</taxon>
        <taxon>Metazoa</taxon>
        <taxon>Ecdysozoa</taxon>
        <taxon>Arthropoda</taxon>
        <taxon>Hexapoda</taxon>
        <taxon>Insecta</taxon>
        <taxon>Pterygota</taxon>
        <taxon>Neoptera</taxon>
        <taxon>Polyneoptera</taxon>
        <taxon>Phasmatodea</taxon>
        <taxon>Verophasmatodea</taxon>
        <taxon>Anareolatae</taxon>
        <taxon>Phasmatidae</taxon>
        <taxon>Eurycanthinae</taxon>
        <taxon>Dryococelus</taxon>
    </lineage>
</organism>
<accession>A0ABQ9GQ71</accession>
<sequence>MCSIKTRGGLTRGSGLTEIQQAIWLNSMPVCCFYNLEMQDYSTNKEVGENRRSRDISDFQKVMECMKPISPFDCDTHFRNIITGITADPCVNVHELHSIGTEIINKMVEKLIYAYYAKRSDRVKTLEYASAVTSAEKNIYIDPTLLFQRMMTFATVGDMNLADVLNYELCAYPPVLFESRNLSRQADKPQLARAILDKCGNLCTPTVPETQANVQYVLDGGSLLHYVPWKPGDTYQNIANSYANFTFHNYGRAIFVGQKENFLANDTNKQCITMLISEALTKIGCTVQHADGDADFDIVHSAMSSFQIITTVTVGEYTDLLVLLLHHAKNNGFKL</sequence>
<comment type="caution">
    <text evidence="1">The sequence shown here is derived from an EMBL/GenBank/DDBJ whole genome shotgun (WGS) entry which is preliminary data.</text>
</comment>
<dbReference type="Proteomes" id="UP001159363">
    <property type="component" value="Chromosome 9"/>
</dbReference>
<keyword evidence="2" id="KW-1185">Reference proteome</keyword>
<reference evidence="1 2" key="1">
    <citation type="submission" date="2023-02" db="EMBL/GenBank/DDBJ databases">
        <title>LHISI_Scaffold_Assembly.</title>
        <authorList>
            <person name="Stuart O.P."/>
            <person name="Cleave R."/>
            <person name="Magrath M.J.L."/>
            <person name="Mikheyev A.S."/>
        </authorList>
    </citation>
    <scope>NUCLEOTIDE SEQUENCE [LARGE SCALE GENOMIC DNA]</scope>
    <source>
        <strain evidence="1">Daus_M_001</strain>
        <tissue evidence="1">Leg muscle</tissue>
    </source>
</reference>
<dbReference type="EMBL" id="JARBHB010000010">
    <property type="protein sequence ID" value="KAJ8874153.1"/>
    <property type="molecule type" value="Genomic_DNA"/>
</dbReference>